<dbReference type="OrthoDB" id="731962at2759"/>
<dbReference type="PANTHER" id="PTHR48047">
    <property type="entry name" value="GLYCOSYLTRANSFERASE"/>
    <property type="match status" value="1"/>
</dbReference>
<dbReference type="Gene3D" id="3.40.50.2000">
    <property type="entry name" value="Glycogen Phosphorylase B"/>
    <property type="match status" value="2"/>
</dbReference>
<protein>
    <recommendedName>
        <fullName evidence="5">Glycosyltransferase</fullName>
        <ecNumber evidence="5">2.4.1.-</ecNumber>
    </recommendedName>
</protein>
<organism evidence="6 7">
    <name type="scientific">Dioscorea zingiberensis</name>
    <dbReference type="NCBI Taxonomy" id="325984"/>
    <lineage>
        <taxon>Eukaryota</taxon>
        <taxon>Viridiplantae</taxon>
        <taxon>Streptophyta</taxon>
        <taxon>Embryophyta</taxon>
        <taxon>Tracheophyta</taxon>
        <taxon>Spermatophyta</taxon>
        <taxon>Magnoliopsida</taxon>
        <taxon>Liliopsida</taxon>
        <taxon>Dioscoreales</taxon>
        <taxon>Dioscoreaceae</taxon>
        <taxon>Dioscorea</taxon>
    </lineage>
</organism>
<dbReference type="InterPro" id="IPR035595">
    <property type="entry name" value="UDP_glycos_trans_CS"/>
</dbReference>
<dbReference type="EC" id="2.4.1.-" evidence="5"/>
<dbReference type="SUPFAM" id="SSF53756">
    <property type="entry name" value="UDP-Glycosyltransferase/glycogen phosphorylase"/>
    <property type="match status" value="1"/>
</dbReference>
<proteinExistence type="inferred from homology"/>
<comment type="caution">
    <text evidence="6">The sequence shown here is derived from an EMBL/GenBank/DDBJ whole genome shotgun (WGS) entry which is preliminary data.</text>
</comment>
<evidence type="ECO:0000313" key="6">
    <source>
        <dbReference type="EMBL" id="KAJ0962861.1"/>
    </source>
</evidence>
<accession>A0A9D5BYD7</accession>
<reference evidence="6" key="2">
    <citation type="journal article" date="2022" name="Hortic Res">
        <title>The genome of Dioscorea zingiberensis sheds light on the biosynthesis, origin and evolution of the medicinally important diosgenin saponins.</title>
        <authorList>
            <person name="Li Y."/>
            <person name="Tan C."/>
            <person name="Li Z."/>
            <person name="Guo J."/>
            <person name="Li S."/>
            <person name="Chen X."/>
            <person name="Wang C."/>
            <person name="Dai X."/>
            <person name="Yang H."/>
            <person name="Song W."/>
            <person name="Hou L."/>
            <person name="Xu J."/>
            <person name="Tong Z."/>
            <person name="Xu A."/>
            <person name="Yuan X."/>
            <person name="Wang W."/>
            <person name="Yang Q."/>
            <person name="Chen L."/>
            <person name="Sun Z."/>
            <person name="Wang K."/>
            <person name="Pan B."/>
            <person name="Chen J."/>
            <person name="Bao Y."/>
            <person name="Liu F."/>
            <person name="Qi X."/>
            <person name="Gang D.R."/>
            <person name="Wen J."/>
            <person name="Li J."/>
        </authorList>
    </citation>
    <scope>NUCLEOTIDE SEQUENCE</scope>
    <source>
        <strain evidence="6">Dzin_1.0</strain>
    </source>
</reference>
<dbReference type="FunFam" id="3.40.50.2000:FF:000047">
    <property type="entry name" value="Glycosyltransferase"/>
    <property type="match status" value="1"/>
</dbReference>
<evidence type="ECO:0000256" key="3">
    <source>
        <dbReference type="ARBA" id="ARBA00022679"/>
    </source>
</evidence>
<evidence type="ECO:0000256" key="2">
    <source>
        <dbReference type="ARBA" id="ARBA00022676"/>
    </source>
</evidence>
<sequence length="474" mass="52947">MAASKTQDLHILFFPLMAPGHMIPMVNMAKLFSRRGVRATILTTPANATLIQPTINNLPIELAIIPFPSAAAGLPAGCENSADVPSPALMPNFIQALAMLSQPFEQVLKELHPNVTITDAFIPSTIHVTSKLRIPQLVFHGIGFFSMCLSDALSSFNHHETLPTETESFVVPGIPHKIQLLKTQIPDFSKFGKEMQDSLLSNKENATRSYGVVVNSFYKLEPDYIEHYRMVMGRRAWHIGPLSLCNEDNIDRDHSMHADEECLVWLEEKQPDSVLYVCFGSLSVFSVEQLREIALGLEASKHPFIWVLPKVVKTDEEMDWMPEGYEERIEGKGLIMRRWAPQVLILNHRAVGGFLTHCGWNSTLEAVCAGVPMVTWPLIGDQFSNERLIVDVLGIGVAVGIKEYVMNQDHDRALIHAMEIERAVSCVMNGGEEFEGMRSRARELGKLAKRAVEEDGSSYLELTRLIHELQGLSP</sequence>
<dbReference type="PROSITE" id="PS00375">
    <property type="entry name" value="UDPGT"/>
    <property type="match status" value="1"/>
</dbReference>
<dbReference type="InterPro" id="IPR002213">
    <property type="entry name" value="UDP_glucos_trans"/>
</dbReference>
<evidence type="ECO:0000256" key="5">
    <source>
        <dbReference type="RuleBase" id="RU362057"/>
    </source>
</evidence>
<name>A0A9D5BYD7_9LILI</name>
<keyword evidence="2 4" id="KW-0328">Glycosyltransferase</keyword>
<dbReference type="PANTHER" id="PTHR48047:SF45">
    <property type="entry name" value="SCOPOLETIN GLUCOSYLTRANSFERASE-LIKE"/>
    <property type="match status" value="1"/>
</dbReference>
<reference evidence="6" key="1">
    <citation type="submission" date="2021-03" db="EMBL/GenBank/DDBJ databases">
        <authorList>
            <person name="Li Z."/>
            <person name="Yang C."/>
        </authorList>
    </citation>
    <scope>NUCLEOTIDE SEQUENCE</scope>
    <source>
        <strain evidence="6">Dzin_1.0</strain>
        <tissue evidence="6">Leaf</tissue>
    </source>
</reference>
<evidence type="ECO:0000256" key="1">
    <source>
        <dbReference type="ARBA" id="ARBA00009995"/>
    </source>
</evidence>
<dbReference type="GO" id="GO:0035251">
    <property type="term" value="F:UDP-glucosyltransferase activity"/>
    <property type="evidence" value="ECO:0007669"/>
    <property type="project" value="TreeGrafter"/>
</dbReference>
<evidence type="ECO:0000313" key="7">
    <source>
        <dbReference type="Proteomes" id="UP001085076"/>
    </source>
</evidence>
<keyword evidence="7" id="KW-1185">Reference proteome</keyword>
<dbReference type="Proteomes" id="UP001085076">
    <property type="component" value="Miscellaneous, Linkage group lg09"/>
</dbReference>
<dbReference type="CDD" id="cd03784">
    <property type="entry name" value="GT1_Gtf-like"/>
    <property type="match status" value="1"/>
</dbReference>
<gene>
    <name evidence="6" type="ORF">J5N97_027983</name>
</gene>
<comment type="similarity">
    <text evidence="1 4">Belongs to the UDP-glycosyltransferase family.</text>
</comment>
<evidence type="ECO:0000256" key="4">
    <source>
        <dbReference type="RuleBase" id="RU003718"/>
    </source>
</evidence>
<dbReference type="AlphaFoldDB" id="A0A9D5BYD7"/>
<dbReference type="EMBL" id="JAGGNH010000009">
    <property type="protein sequence ID" value="KAJ0962861.1"/>
    <property type="molecule type" value="Genomic_DNA"/>
</dbReference>
<keyword evidence="3 4" id="KW-0808">Transferase</keyword>
<dbReference type="Pfam" id="PF00201">
    <property type="entry name" value="UDPGT"/>
    <property type="match status" value="1"/>
</dbReference>